<reference evidence="1" key="1">
    <citation type="journal article" date="2015" name="Nature">
        <title>Complex archaea that bridge the gap between prokaryotes and eukaryotes.</title>
        <authorList>
            <person name="Spang A."/>
            <person name="Saw J.H."/>
            <person name="Jorgensen S.L."/>
            <person name="Zaremba-Niedzwiedzka K."/>
            <person name="Martijn J."/>
            <person name="Lind A.E."/>
            <person name="van Eijk R."/>
            <person name="Schleper C."/>
            <person name="Guy L."/>
            <person name="Ettema T.J."/>
        </authorList>
    </citation>
    <scope>NUCLEOTIDE SEQUENCE</scope>
</reference>
<feature type="non-terminal residue" evidence="1">
    <location>
        <position position="46"/>
    </location>
</feature>
<organism evidence="1">
    <name type="scientific">marine sediment metagenome</name>
    <dbReference type="NCBI Taxonomy" id="412755"/>
    <lineage>
        <taxon>unclassified sequences</taxon>
        <taxon>metagenomes</taxon>
        <taxon>ecological metagenomes</taxon>
    </lineage>
</organism>
<accession>A0A0F9KD21</accession>
<sequence length="46" mass="5384">MLNKFTVLACYCIYFSKTRVDYARMFFNVARANNTKNCTDEHIAQA</sequence>
<proteinExistence type="predicted"/>
<protein>
    <submittedName>
        <fullName evidence="1">Uncharacterized protein</fullName>
    </submittedName>
</protein>
<dbReference type="AlphaFoldDB" id="A0A0F9KD21"/>
<name>A0A0F9KD21_9ZZZZ</name>
<dbReference type="EMBL" id="LAZR01009448">
    <property type="protein sequence ID" value="KKM72551.1"/>
    <property type="molecule type" value="Genomic_DNA"/>
</dbReference>
<gene>
    <name evidence="1" type="ORF">LCGC14_1419270</name>
</gene>
<evidence type="ECO:0000313" key="1">
    <source>
        <dbReference type="EMBL" id="KKM72551.1"/>
    </source>
</evidence>
<comment type="caution">
    <text evidence="1">The sequence shown here is derived from an EMBL/GenBank/DDBJ whole genome shotgun (WGS) entry which is preliminary data.</text>
</comment>